<feature type="chain" id="PRO_5043011749" evidence="2">
    <location>
        <begin position="19"/>
        <end position="202"/>
    </location>
</feature>
<name>A0AAN8PGC8_PATCE</name>
<organism evidence="3 4">
    <name type="scientific">Patella caerulea</name>
    <name type="common">Rayed Mediterranean limpet</name>
    <dbReference type="NCBI Taxonomy" id="87958"/>
    <lineage>
        <taxon>Eukaryota</taxon>
        <taxon>Metazoa</taxon>
        <taxon>Spiralia</taxon>
        <taxon>Lophotrochozoa</taxon>
        <taxon>Mollusca</taxon>
        <taxon>Gastropoda</taxon>
        <taxon>Patellogastropoda</taxon>
        <taxon>Patelloidea</taxon>
        <taxon>Patellidae</taxon>
        <taxon>Patella</taxon>
    </lineage>
</organism>
<feature type="region of interest" description="Disordered" evidence="1">
    <location>
        <begin position="171"/>
        <end position="191"/>
    </location>
</feature>
<evidence type="ECO:0000256" key="1">
    <source>
        <dbReference type="SAM" id="MobiDB-lite"/>
    </source>
</evidence>
<evidence type="ECO:0000313" key="3">
    <source>
        <dbReference type="EMBL" id="KAK6174463.1"/>
    </source>
</evidence>
<dbReference type="EMBL" id="JAZGQO010000011">
    <property type="protein sequence ID" value="KAK6174463.1"/>
    <property type="molecule type" value="Genomic_DNA"/>
</dbReference>
<dbReference type="AlphaFoldDB" id="A0AAN8PGC8"/>
<keyword evidence="2" id="KW-0732">Signal</keyword>
<feature type="compositionally biased region" description="Polar residues" evidence="1">
    <location>
        <begin position="171"/>
        <end position="190"/>
    </location>
</feature>
<proteinExistence type="predicted"/>
<evidence type="ECO:0000256" key="2">
    <source>
        <dbReference type="SAM" id="SignalP"/>
    </source>
</evidence>
<dbReference type="Proteomes" id="UP001347796">
    <property type="component" value="Unassembled WGS sequence"/>
</dbReference>
<comment type="caution">
    <text evidence="3">The sequence shown here is derived from an EMBL/GenBank/DDBJ whole genome shotgun (WGS) entry which is preliminary data.</text>
</comment>
<feature type="signal peptide" evidence="2">
    <location>
        <begin position="1"/>
        <end position="18"/>
    </location>
</feature>
<accession>A0AAN8PGC8</accession>
<keyword evidence="4" id="KW-1185">Reference proteome</keyword>
<protein>
    <submittedName>
        <fullName evidence="3">Uncharacterized protein</fullName>
    </submittedName>
</protein>
<gene>
    <name evidence="3" type="ORF">SNE40_017734</name>
</gene>
<sequence length="202" mass="21898">MKLVFLFAVAAVLALSSALSPVSPDIVDDNDNTPRKFDGIDLDLLTEDELEALMEAEDKKFAGELDVYIGANELNEKYANKKGARPKRWVPLAIAGGRIAFAAGRAFLSRYARNGITRSGARITKHYSRPGNYFTGLREFKKLNPTGVKRIGGSKFNGWTGTTGNYRVTVRSGSKGTSGANGSPTLSVSSKGGDLVRKFRFD</sequence>
<reference evidence="3 4" key="1">
    <citation type="submission" date="2024-01" db="EMBL/GenBank/DDBJ databases">
        <title>The genome of the rayed Mediterranean limpet Patella caerulea (Linnaeus, 1758).</title>
        <authorList>
            <person name="Anh-Thu Weber A."/>
            <person name="Halstead-Nussloch G."/>
        </authorList>
    </citation>
    <scope>NUCLEOTIDE SEQUENCE [LARGE SCALE GENOMIC DNA]</scope>
    <source>
        <strain evidence="3">AATW-2023a</strain>
        <tissue evidence="3">Whole specimen</tissue>
    </source>
</reference>
<evidence type="ECO:0000313" key="4">
    <source>
        <dbReference type="Proteomes" id="UP001347796"/>
    </source>
</evidence>